<feature type="non-terminal residue" evidence="1">
    <location>
        <position position="62"/>
    </location>
</feature>
<name>A0A381WCL9_9ZZZZ</name>
<dbReference type="EMBL" id="UINC01011383">
    <property type="protein sequence ID" value="SVA50269.1"/>
    <property type="molecule type" value="Genomic_DNA"/>
</dbReference>
<accession>A0A381WCL9</accession>
<reference evidence="1" key="1">
    <citation type="submission" date="2018-05" db="EMBL/GenBank/DDBJ databases">
        <authorList>
            <person name="Lanie J.A."/>
            <person name="Ng W.-L."/>
            <person name="Kazmierczak K.M."/>
            <person name="Andrzejewski T.M."/>
            <person name="Davidsen T.M."/>
            <person name="Wayne K.J."/>
            <person name="Tettelin H."/>
            <person name="Glass J.I."/>
            <person name="Rusch D."/>
            <person name="Podicherti R."/>
            <person name="Tsui H.-C.T."/>
            <person name="Winkler M.E."/>
        </authorList>
    </citation>
    <scope>NUCLEOTIDE SEQUENCE</scope>
</reference>
<sequence length="62" mass="7082">MFLFVTCEDEEEPLCNIKATLEDYSDLDGCGFVIMLEDSTILEIGDYDEEPDFSFRDGMTVN</sequence>
<proteinExistence type="predicted"/>
<protein>
    <submittedName>
        <fullName evidence="1">Uncharacterized protein</fullName>
    </submittedName>
</protein>
<evidence type="ECO:0000313" key="1">
    <source>
        <dbReference type="EMBL" id="SVA50269.1"/>
    </source>
</evidence>
<organism evidence="1">
    <name type="scientific">marine metagenome</name>
    <dbReference type="NCBI Taxonomy" id="408172"/>
    <lineage>
        <taxon>unclassified sequences</taxon>
        <taxon>metagenomes</taxon>
        <taxon>ecological metagenomes</taxon>
    </lineage>
</organism>
<gene>
    <name evidence="1" type="ORF">METZ01_LOCUS103123</name>
</gene>
<dbReference type="AlphaFoldDB" id="A0A381WCL9"/>